<dbReference type="GeneID" id="37074565"/>
<comment type="similarity">
    <text evidence="1">Belongs to the ATP-dependent DNA ligase family.</text>
</comment>
<dbReference type="SUPFAM" id="SSF56091">
    <property type="entry name" value="DNA ligase/mRNA capping enzyme, catalytic domain"/>
    <property type="match status" value="1"/>
</dbReference>
<organism evidence="8 9">
    <name type="scientific">Aspergillus saccharolyticus JOP 1030-1</name>
    <dbReference type="NCBI Taxonomy" id="1450539"/>
    <lineage>
        <taxon>Eukaryota</taxon>
        <taxon>Fungi</taxon>
        <taxon>Dikarya</taxon>
        <taxon>Ascomycota</taxon>
        <taxon>Pezizomycotina</taxon>
        <taxon>Eurotiomycetes</taxon>
        <taxon>Eurotiomycetidae</taxon>
        <taxon>Eurotiales</taxon>
        <taxon>Aspergillaceae</taxon>
        <taxon>Aspergillus</taxon>
        <taxon>Aspergillus subgen. Circumdati</taxon>
    </lineage>
</organism>
<gene>
    <name evidence="8" type="ORF">BP01DRAFT_338809</name>
</gene>
<dbReference type="EMBL" id="KZ821228">
    <property type="protein sequence ID" value="PYH46284.1"/>
    <property type="molecule type" value="Genomic_DNA"/>
</dbReference>
<dbReference type="PROSITE" id="PS50160">
    <property type="entry name" value="DNA_LIGASE_A3"/>
    <property type="match status" value="1"/>
</dbReference>
<dbReference type="GO" id="GO:0003677">
    <property type="term" value="F:DNA binding"/>
    <property type="evidence" value="ECO:0007669"/>
    <property type="project" value="InterPro"/>
</dbReference>
<reference evidence="8 9" key="1">
    <citation type="submission" date="2016-12" db="EMBL/GenBank/DDBJ databases">
        <title>The genomes of Aspergillus section Nigri reveals drivers in fungal speciation.</title>
        <authorList>
            <consortium name="DOE Joint Genome Institute"/>
            <person name="Vesth T.C."/>
            <person name="Nybo J."/>
            <person name="Theobald S."/>
            <person name="Brandl J."/>
            <person name="Frisvad J.C."/>
            <person name="Nielsen K.F."/>
            <person name="Lyhne E.K."/>
            <person name="Kogle M.E."/>
            <person name="Kuo A."/>
            <person name="Riley R."/>
            <person name="Clum A."/>
            <person name="Nolan M."/>
            <person name="Lipzen A."/>
            <person name="Salamov A."/>
            <person name="Henrissat B."/>
            <person name="Wiebenga A."/>
            <person name="De Vries R.P."/>
            <person name="Grigoriev I.V."/>
            <person name="Mortensen U.H."/>
            <person name="Andersen M.R."/>
            <person name="Baker S.E."/>
        </authorList>
    </citation>
    <scope>NUCLEOTIDE SEQUENCE [LARGE SCALE GENOMIC DNA]</scope>
    <source>
        <strain evidence="8 9">JOP 1030-1</strain>
    </source>
</reference>
<dbReference type="GO" id="GO:0006297">
    <property type="term" value="P:nucleotide-excision repair, DNA gap filling"/>
    <property type="evidence" value="ECO:0007669"/>
    <property type="project" value="TreeGrafter"/>
</dbReference>
<evidence type="ECO:0000313" key="8">
    <source>
        <dbReference type="EMBL" id="PYH46284.1"/>
    </source>
</evidence>
<dbReference type="PANTHER" id="PTHR45997:SF2">
    <property type="entry name" value="ATP DEPENDENT DNA LIGASE DOMAIN PROTEIN (AFU_ORTHOLOGUE AFUA_5G02430)"/>
    <property type="match status" value="1"/>
</dbReference>
<dbReference type="STRING" id="1450539.A0A318ZIW1"/>
<feature type="domain" description="ATP-dependent DNA ligase family profile" evidence="7">
    <location>
        <begin position="392"/>
        <end position="535"/>
    </location>
</feature>
<dbReference type="RefSeq" id="XP_025432266.1">
    <property type="nucleotide sequence ID" value="XM_025573337.1"/>
</dbReference>
<keyword evidence="3" id="KW-0547">Nucleotide-binding</keyword>
<dbReference type="Gene3D" id="3.30.470.30">
    <property type="entry name" value="DNA ligase/mRNA capping enzyme"/>
    <property type="match status" value="1"/>
</dbReference>
<sequence length="1055" mass="118185">MGFKFTYLCDLLSSLEDNKFLKATHEARASDPDVRTVTRWFAQHGKQIRGHGTDLLALLSCMFPERRPDRVYSLQESSLARIIARCLLLGFSRREELDRWRVYGGVDLGLCVENVMRQAENDIIPGREVTVEEIDSALNSIAARCRFSGPRVRKQRIAIDVEHALGSLFKRLRSRDAKWLTRMILKSYFPVVFPQPLTLRSFHFLLPPLLLFQDTFEGAIKMLRSDPISHFPPHPDPGLAKDLAYIALQHLNPRIGVKIGRPEYYKARSIKHCCRMVNHRRMSVERKYDGEYCQVHIDLFHPNSIQIFSKSGKDSTVDRVGIHQVIKDSLGIGAHGCRISQRCILEGELLVWSGKHGKIMDFHKLRKFISRSGTFIGTESDSPPQPHEHLMIVFFDILLLDDNICLKRPHRERRLLLKEVIRTIPGRAAIAEQYIVDFSRHDGQTRLESIFSNGIAQRWEGFVLKGCEDPYFTIFTGQGNNMPGRWIKLKKDYIPGLGDTVDLAIIGARYNAQDATALHQVKKLLWTDFYIGCLTNKDAVAQFDVAPKFKVVDVLNRNSMSLKSMQILNHVGEFHACNAESGHGFSLHYGSNVTTGMDVVFKTPFIVEILGSGFEKPSNAGYFALRFPRITKIHWDRTLTDAVSYTELQKLADDARAVPTDDMDEERSEWSKRVKLGPGSAQYASRRSRSVSSTQSSPARFGTDTAAAMPLSDTTSIPSAAPDIMKKPTTPPEPQDRLDPSTTLTIPIYTDVAADRAPSAAESPARHNALVDNENLSAHTSRQRIYTNRNAAFADRPKPSQQPQQPSTATEACINTFAEPQHTPSQWKHIPACALPDSRPPHKLAHSITCHLMNLPTYITPMSNPTGQTQEPLTNFLTTLTTSNPNKRTTQPQTLGLVILNSSNSTLGQLLFDLSKRITHFLRQPRTTTHPSPAGKILVLDRDFLDLNLNPQDTRLGLRQTWEAIGRRYFCACVKWDFGESASAGLDSASGDDGDDDGVGAYLNSSGSVWQGCTEERGRGVARRTTGPKATISFNRRELLVLSGIFAGERSVHAG</sequence>
<evidence type="ECO:0000256" key="5">
    <source>
        <dbReference type="ARBA" id="ARBA00023242"/>
    </source>
</evidence>
<dbReference type="InterPro" id="IPR036599">
    <property type="entry name" value="DNA_ligase_N_sf"/>
</dbReference>
<accession>A0A318ZIW1</accession>
<dbReference type="GO" id="GO:0006310">
    <property type="term" value="P:DNA recombination"/>
    <property type="evidence" value="ECO:0007669"/>
    <property type="project" value="InterPro"/>
</dbReference>
<keyword evidence="5" id="KW-0539">Nucleus</keyword>
<dbReference type="InterPro" id="IPR012308">
    <property type="entry name" value="DNA_ligase_ATP-dep_N"/>
</dbReference>
<keyword evidence="9" id="KW-1185">Reference proteome</keyword>
<name>A0A318ZIW1_9EURO</name>
<dbReference type="Pfam" id="PF04675">
    <property type="entry name" value="DNA_ligase_A_N"/>
    <property type="match status" value="1"/>
</dbReference>
<feature type="compositionally biased region" description="Polar residues" evidence="6">
    <location>
        <begin position="774"/>
        <end position="784"/>
    </location>
</feature>
<dbReference type="SUPFAM" id="SSF50249">
    <property type="entry name" value="Nucleic acid-binding proteins"/>
    <property type="match status" value="1"/>
</dbReference>
<feature type="region of interest" description="Disordered" evidence="6">
    <location>
        <begin position="656"/>
        <end position="742"/>
    </location>
</feature>
<dbReference type="Pfam" id="PF01068">
    <property type="entry name" value="DNA_ligase_A_M"/>
    <property type="match status" value="1"/>
</dbReference>
<dbReference type="OrthoDB" id="2160351at2759"/>
<proteinExistence type="inferred from homology"/>
<dbReference type="GO" id="GO:0003910">
    <property type="term" value="F:DNA ligase (ATP) activity"/>
    <property type="evidence" value="ECO:0007669"/>
    <property type="project" value="InterPro"/>
</dbReference>
<dbReference type="Gene3D" id="1.10.3260.10">
    <property type="entry name" value="DNA ligase, ATP-dependent, N-terminal domain"/>
    <property type="match status" value="1"/>
</dbReference>
<evidence type="ECO:0000313" key="9">
    <source>
        <dbReference type="Proteomes" id="UP000248349"/>
    </source>
</evidence>
<protein>
    <recommendedName>
        <fullName evidence="7">ATP-dependent DNA ligase family profile domain-containing protein</fullName>
    </recommendedName>
</protein>
<dbReference type="Proteomes" id="UP000248349">
    <property type="component" value="Unassembled WGS sequence"/>
</dbReference>
<dbReference type="CDD" id="cd08039">
    <property type="entry name" value="Adenylation_DNA_ligase_Fungal"/>
    <property type="match status" value="1"/>
</dbReference>
<evidence type="ECO:0000256" key="2">
    <source>
        <dbReference type="ARBA" id="ARBA00022598"/>
    </source>
</evidence>
<dbReference type="GO" id="GO:0006303">
    <property type="term" value="P:double-strand break repair via nonhomologous end joining"/>
    <property type="evidence" value="ECO:0007669"/>
    <property type="project" value="TreeGrafter"/>
</dbReference>
<evidence type="ECO:0000259" key="7">
    <source>
        <dbReference type="PROSITE" id="PS50160"/>
    </source>
</evidence>
<dbReference type="InterPro" id="IPR012310">
    <property type="entry name" value="DNA_ligase_ATP-dep_cent"/>
</dbReference>
<evidence type="ECO:0000256" key="1">
    <source>
        <dbReference type="ARBA" id="ARBA00007572"/>
    </source>
</evidence>
<dbReference type="Gene3D" id="2.40.50.140">
    <property type="entry name" value="Nucleic acid-binding proteins"/>
    <property type="match status" value="1"/>
</dbReference>
<feature type="region of interest" description="Disordered" evidence="6">
    <location>
        <begin position="756"/>
        <end position="784"/>
    </location>
</feature>
<keyword evidence="2" id="KW-0436">Ligase</keyword>
<dbReference type="InterPro" id="IPR029710">
    <property type="entry name" value="LIG4"/>
</dbReference>
<evidence type="ECO:0000256" key="3">
    <source>
        <dbReference type="ARBA" id="ARBA00022741"/>
    </source>
</evidence>
<dbReference type="AlphaFoldDB" id="A0A318ZIW1"/>
<evidence type="ECO:0000256" key="6">
    <source>
        <dbReference type="SAM" id="MobiDB-lite"/>
    </source>
</evidence>
<dbReference type="PANTHER" id="PTHR45997">
    <property type="entry name" value="DNA LIGASE 4"/>
    <property type="match status" value="1"/>
</dbReference>
<dbReference type="GO" id="GO:0032807">
    <property type="term" value="C:DNA ligase IV complex"/>
    <property type="evidence" value="ECO:0007669"/>
    <property type="project" value="TreeGrafter"/>
</dbReference>
<evidence type="ECO:0000256" key="4">
    <source>
        <dbReference type="ARBA" id="ARBA00022840"/>
    </source>
</evidence>
<feature type="compositionally biased region" description="Low complexity" evidence="6">
    <location>
        <begin position="680"/>
        <end position="700"/>
    </location>
</feature>
<dbReference type="GO" id="GO:0005524">
    <property type="term" value="F:ATP binding"/>
    <property type="evidence" value="ECO:0007669"/>
    <property type="project" value="UniProtKB-KW"/>
</dbReference>
<dbReference type="InterPro" id="IPR012340">
    <property type="entry name" value="NA-bd_OB-fold"/>
</dbReference>
<keyword evidence="4" id="KW-0067">ATP-binding</keyword>